<dbReference type="EMBL" id="JABJRC010000004">
    <property type="protein sequence ID" value="NOL42442.1"/>
    <property type="molecule type" value="Genomic_DNA"/>
</dbReference>
<sequence>MRAQPLIAVHDVEASSAWYCAVLDAESAHGGPEYERVVVNGVLVLQLHRLDVEHHHGPFADPEQPIGNGVAIWFEADDLPAAAARAITVGATVQTDVHHNPNAGHDELWLRDLDGYLVVLASSGAEDFAVQDGDPAVRAVGPLAPRG</sequence>
<keyword evidence="2" id="KW-0456">Lyase</keyword>
<evidence type="ECO:0000259" key="1">
    <source>
        <dbReference type="PROSITE" id="PS51819"/>
    </source>
</evidence>
<organism evidence="3 4">
    <name type="scientific">Kribbella sandramycini</name>
    <dbReference type="NCBI Taxonomy" id="60450"/>
    <lineage>
        <taxon>Bacteria</taxon>
        <taxon>Bacillati</taxon>
        <taxon>Actinomycetota</taxon>
        <taxon>Actinomycetes</taxon>
        <taxon>Propionibacteriales</taxon>
        <taxon>Kribbellaceae</taxon>
        <taxon>Kribbella</taxon>
    </lineage>
</organism>
<dbReference type="EMBL" id="JACHKF010000001">
    <property type="protein sequence ID" value="MBB6564740.1"/>
    <property type="molecule type" value="Genomic_DNA"/>
</dbReference>
<name>A0A7Y4L179_9ACTN</name>
<dbReference type="PROSITE" id="PS51819">
    <property type="entry name" value="VOC"/>
    <property type="match status" value="1"/>
</dbReference>
<gene>
    <name evidence="2" type="ORF">HNR71_000377</name>
    <name evidence="3" type="ORF">HPO96_19530</name>
</gene>
<proteinExistence type="predicted"/>
<dbReference type="InterPro" id="IPR029068">
    <property type="entry name" value="Glyas_Bleomycin-R_OHBP_Dase"/>
</dbReference>
<dbReference type="InterPro" id="IPR037523">
    <property type="entry name" value="VOC_core"/>
</dbReference>
<feature type="domain" description="VOC" evidence="1">
    <location>
        <begin position="1"/>
        <end position="123"/>
    </location>
</feature>
<reference evidence="2 5" key="2">
    <citation type="submission" date="2020-08" db="EMBL/GenBank/DDBJ databases">
        <title>Sequencing the genomes of 1000 actinobacteria strains.</title>
        <authorList>
            <person name="Klenk H.-P."/>
        </authorList>
    </citation>
    <scope>NUCLEOTIDE SEQUENCE [LARGE SCALE GENOMIC DNA]</scope>
    <source>
        <strain evidence="2 5">DSM 15626</strain>
    </source>
</reference>
<dbReference type="Pfam" id="PF18029">
    <property type="entry name" value="Glyoxalase_6"/>
    <property type="match status" value="1"/>
</dbReference>
<evidence type="ECO:0000313" key="3">
    <source>
        <dbReference type="EMBL" id="NOL42442.1"/>
    </source>
</evidence>
<comment type="caution">
    <text evidence="3">The sequence shown here is derived from an EMBL/GenBank/DDBJ whole genome shotgun (WGS) entry which is preliminary data.</text>
</comment>
<dbReference type="GO" id="GO:0051213">
    <property type="term" value="F:dioxygenase activity"/>
    <property type="evidence" value="ECO:0007669"/>
    <property type="project" value="UniProtKB-KW"/>
</dbReference>
<evidence type="ECO:0000313" key="4">
    <source>
        <dbReference type="Proteomes" id="UP000534306"/>
    </source>
</evidence>
<keyword evidence="2" id="KW-0223">Dioxygenase</keyword>
<dbReference type="GO" id="GO:0016829">
    <property type="term" value="F:lyase activity"/>
    <property type="evidence" value="ECO:0007669"/>
    <property type="project" value="UniProtKB-KW"/>
</dbReference>
<dbReference type="AlphaFoldDB" id="A0A7Y4L179"/>
<dbReference type="Proteomes" id="UP000553957">
    <property type="component" value="Unassembled WGS sequence"/>
</dbReference>
<evidence type="ECO:0000313" key="2">
    <source>
        <dbReference type="EMBL" id="MBB6564740.1"/>
    </source>
</evidence>
<accession>A0A7Y4L179</accession>
<dbReference type="SUPFAM" id="SSF54593">
    <property type="entry name" value="Glyoxalase/Bleomycin resistance protein/Dihydroxybiphenyl dioxygenase"/>
    <property type="match status" value="1"/>
</dbReference>
<protein>
    <submittedName>
        <fullName evidence="2">Catechol 2,3-dioxygenase-like lactoylglutathione lyase family enzyme</fullName>
    </submittedName>
    <submittedName>
        <fullName evidence="3">VOC family protein</fullName>
    </submittedName>
</protein>
<dbReference type="InterPro" id="IPR041581">
    <property type="entry name" value="Glyoxalase_6"/>
</dbReference>
<dbReference type="Proteomes" id="UP000534306">
    <property type="component" value="Unassembled WGS sequence"/>
</dbReference>
<keyword evidence="2" id="KW-0560">Oxidoreductase</keyword>
<keyword evidence="4" id="KW-1185">Reference proteome</keyword>
<dbReference type="RefSeq" id="WP_171674924.1">
    <property type="nucleotide sequence ID" value="NZ_BAAAGT010000006.1"/>
</dbReference>
<evidence type="ECO:0000313" key="5">
    <source>
        <dbReference type="Proteomes" id="UP000553957"/>
    </source>
</evidence>
<dbReference type="Gene3D" id="3.10.180.10">
    <property type="entry name" value="2,3-Dihydroxybiphenyl 1,2-Dioxygenase, domain 1"/>
    <property type="match status" value="1"/>
</dbReference>
<reference evidence="3 4" key="1">
    <citation type="submission" date="2020-05" db="EMBL/GenBank/DDBJ databases">
        <title>Genome sequence of Kribbella sandramycini ATCC 39419.</title>
        <authorList>
            <person name="Maclea K.S."/>
            <person name="Fair J.L."/>
        </authorList>
    </citation>
    <scope>NUCLEOTIDE SEQUENCE [LARGE SCALE GENOMIC DNA]</scope>
    <source>
        <strain evidence="3 4">ATCC 39419</strain>
    </source>
</reference>